<dbReference type="PANTHER" id="PTHR43179:SF7">
    <property type="entry name" value="RHAMNOSYLTRANSFERASE WBBL"/>
    <property type="match status" value="1"/>
</dbReference>
<evidence type="ECO:0000313" key="3">
    <source>
        <dbReference type="Proteomes" id="UP000188604"/>
    </source>
</evidence>
<dbReference type="SUPFAM" id="SSF53756">
    <property type="entry name" value="UDP-Glycosyltransferase/glycogen phosphorylase"/>
    <property type="match status" value="1"/>
</dbReference>
<keyword evidence="3" id="KW-1185">Reference proteome</keyword>
<feature type="domain" description="Glycosyltransferase 2-like" evidence="1">
    <location>
        <begin position="122"/>
        <end position="289"/>
    </location>
</feature>
<gene>
    <name evidence="2" type="ORF">A0U93_07135</name>
</gene>
<dbReference type="Pfam" id="PF13692">
    <property type="entry name" value="Glyco_trans_1_4"/>
    <property type="match status" value="1"/>
</dbReference>
<dbReference type="AlphaFoldDB" id="A0A1U9KPK4"/>
<dbReference type="PANTHER" id="PTHR43179">
    <property type="entry name" value="RHAMNOSYLTRANSFERASE WBBL"/>
    <property type="match status" value="1"/>
</dbReference>
<protein>
    <recommendedName>
        <fullName evidence="1">Glycosyltransferase 2-like domain-containing protein</fullName>
    </recommendedName>
</protein>
<dbReference type="EMBL" id="CP014691">
    <property type="protein sequence ID" value="AQS87744.1"/>
    <property type="molecule type" value="Genomic_DNA"/>
</dbReference>
<organism evidence="2 3">
    <name type="scientific">Neoasaia chiangmaiensis</name>
    <dbReference type="NCBI Taxonomy" id="320497"/>
    <lineage>
        <taxon>Bacteria</taxon>
        <taxon>Pseudomonadati</taxon>
        <taxon>Pseudomonadota</taxon>
        <taxon>Alphaproteobacteria</taxon>
        <taxon>Acetobacterales</taxon>
        <taxon>Acetobacteraceae</taxon>
        <taxon>Neoasaia</taxon>
    </lineage>
</organism>
<dbReference type="InterPro" id="IPR029044">
    <property type="entry name" value="Nucleotide-diphossugar_trans"/>
</dbReference>
<dbReference type="Gene3D" id="3.40.50.2000">
    <property type="entry name" value="Glycogen Phosphorylase B"/>
    <property type="match status" value="1"/>
</dbReference>
<dbReference type="KEGG" id="nch:A0U93_07135"/>
<name>A0A1U9KPK4_9PROT</name>
<evidence type="ECO:0000259" key="1">
    <source>
        <dbReference type="Pfam" id="PF00535"/>
    </source>
</evidence>
<dbReference type="SUPFAM" id="SSF53448">
    <property type="entry name" value="Nucleotide-diphospho-sugar transferases"/>
    <property type="match status" value="1"/>
</dbReference>
<accession>A0A1U9KPK4</accession>
<dbReference type="STRING" id="320497.A0U93_07135"/>
<reference evidence="2 3" key="1">
    <citation type="submission" date="2016-03" db="EMBL/GenBank/DDBJ databases">
        <title>Acetic acid bacteria sequencing.</title>
        <authorList>
            <person name="Brandt J."/>
            <person name="Jakob F."/>
            <person name="Vogel R.F."/>
        </authorList>
    </citation>
    <scope>NUCLEOTIDE SEQUENCE [LARGE SCALE GENOMIC DNA]</scope>
    <source>
        <strain evidence="2 3">NBRC 101099</strain>
    </source>
</reference>
<proteinExistence type="predicted"/>
<evidence type="ECO:0000313" key="2">
    <source>
        <dbReference type="EMBL" id="AQS87744.1"/>
    </source>
</evidence>
<sequence length="749" mass="83784">MRESDLPAASIATDETPDDIHLWKLRRECRELSTRLAAIENSTIWRGTAPLRALIERLPWLARMAAIARRRTRRATPHADEVIAAPRELRQHIAGLHARTAHRVEDAVEPITFQTVSSPRVSIIIPTYGQDDYTLRCLASLALHAPQTPFEIIVMDDAYPDRADPAFFAKHVRGIEFRRAAHNLGFLRTCNAAAELARGDYLFFLNNDTEPMPGAIDALVALLDETPTIGMTGAKLIYPNGTLQEAGGIVWRDASGWNWGRGQNPESPEYNYRRDVDYISGAAIMLRRTLFESLHGFDETFAPAYYEDTDLAFRIRQAGLRVVYEPRAAVIHYEGISHGTDEATGGKAHQRVNARRMREQWAEVLDQDYFAGPDDLPRARDRAMHRRIILVIDHYVPEPDRDAGSRTIMGVLRSLVAANWVVKFWPQNRLYSPVYTPVLQDMGIEVIDSRWQGDLEDWLLARGDALDCILVSRPAVASAYLPALMACTEARLCLYGHDLHGVRLHRQAELTGDPDILRRAETMDRQECRLWRIFDASIYLSRAEADIASKLEPRGDYRVVVPYCFPTFTGRDHAPATTTILMVAGFAHPPNEDAALFMARQVLPLIHEQCPEATLVLAGSHPTTKILALASPNITVTGWIDDKTLHDLYQTSRAAVVPLRYGAGVKGKTVEALHEGLPLTVTPIGAEGIEGLDAILPICPDARSIADDLLLLLRDDRVWLARSHAQTDFARAHFSEEAMRESVIAALMP</sequence>
<dbReference type="CDD" id="cd04186">
    <property type="entry name" value="GT_2_like_c"/>
    <property type="match status" value="1"/>
</dbReference>
<dbReference type="Pfam" id="PF00535">
    <property type="entry name" value="Glycos_transf_2"/>
    <property type="match status" value="1"/>
</dbReference>
<dbReference type="InterPro" id="IPR001173">
    <property type="entry name" value="Glyco_trans_2-like"/>
</dbReference>
<dbReference type="Proteomes" id="UP000188604">
    <property type="component" value="Chromosome"/>
</dbReference>
<dbReference type="Gene3D" id="3.90.550.10">
    <property type="entry name" value="Spore Coat Polysaccharide Biosynthesis Protein SpsA, Chain A"/>
    <property type="match status" value="1"/>
</dbReference>